<dbReference type="EMBL" id="DWWC01000330">
    <property type="protein sequence ID" value="HJC71054.1"/>
    <property type="molecule type" value="Genomic_DNA"/>
</dbReference>
<reference evidence="1" key="1">
    <citation type="journal article" date="2021" name="PeerJ">
        <title>Extensive microbial diversity within the chicken gut microbiome revealed by metagenomics and culture.</title>
        <authorList>
            <person name="Gilroy R."/>
            <person name="Ravi A."/>
            <person name="Getino M."/>
            <person name="Pursley I."/>
            <person name="Horton D.L."/>
            <person name="Alikhan N.F."/>
            <person name="Baker D."/>
            <person name="Gharbi K."/>
            <person name="Hall N."/>
            <person name="Watson M."/>
            <person name="Adriaenssens E.M."/>
            <person name="Foster-Nyarko E."/>
            <person name="Jarju S."/>
            <person name="Secka A."/>
            <person name="Antonio M."/>
            <person name="Oren A."/>
            <person name="Chaudhuri R.R."/>
            <person name="La Ragione R."/>
            <person name="Hildebrand F."/>
            <person name="Pallen M.J."/>
        </authorList>
    </citation>
    <scope>NUCLEOTIDE SEQUENCE</scope>
    <source>
        <strain evidence="1">CHK130-7132</strain>
    </source>
</reference>
<reference evidence="1" key="2">
    <citation type="submission" date="2021-04" db="EMBL/GenBank/DDBJ databases">
        <authorList>
            <person name="Gilroy R."/>
        </authorList>
    </citation>
    <scope>NUCLEOTIDE SEQUENCE</scope>
    <source>
        <strain evidence="1">CHK130-7132</strain>
    </source>
</reference>
<name>A0A9D2Q1C2_9MICO</name>
<dbReference type="Proteomes" id="UP000823854">
    <property type="component" value="Unassembled WGS sequence"/>
</dbReference>
<evidence type="ECO:0000313" key="2">
    <source>
        <dbReference type="Proteomes" id="UP000823854"/>
    </source>
</evidence>
<sequence>MIPAGRTIQAGDIRSMQSAGSVRFEHRGTVYEGIVQWIEDNDSPLSHEKRYPGCVSLMLSSSQTVNDLPKTASVETL</sequence>
<evidence type="ECO:0000313" key="1">
    <source>
        <dbReference type="EMBL" id="HJC71054.1"/>
    </source>
</evidence>
<organism evidence="1 2">
    <name type="scientific">Candidatus Brachybacterium intestinipullorum</name>
    <dbReference type="NCBI Taxonomy" id="2838512"/>
    <lineage>
        <taxon>Bacteria</taxon>
        <taxon>Bacillati</taxon>
        <taxon>Actinomycetota</taxon>
        <taxon>Actinomycetes</taxon>
        <taxon>Micrococcales</taxon>
        <taxon>Dermabacteraceae</taxon>
        <taxon>Brachybacterium</taxon>
    </lineage>
</organism>
<accession>A0A9D2Q1C2</accession>
<dbReference type="AlphaFoldDB" id="A0A9D2Q1C2"/>
<comment type="caution">
    <text evidence="1">The sequence shown here is derived from an EMBL/GenBank/DDBJ whole genome shotgun (WGS) entry which is preliminary data.</text>
</comment>
<gene>
    <name evidence="1" type="ORF">H9932_15445</name>
</gene>
<proteinExistence type="predicted"/>
<protein>
    <submittedName>
        <fullName evidence="1">Uncharacterized protein</fullName>
    </submittedName>
</protein>